<evidence type="ECO:0000313" key="2">
    <source>
        <dbReference type="Proteomes" id="UP000680348"/>
    </source>
</evidence>
<dbReference type="Proteomes" id="UP000680348">
    <property type="component" value="Unassembled WGS sequence"/>
</dbReference>
<sequence>MAHQRYDLKQEHDGSWTVIDVATGLPAEVDGVELIGLDFDEADDLVNALTILEDTSGKPSEGRSGCA</sequence>
<dbReference type="EMBL" id="JAGWCR010000026">
    <property type="protein sequence ID" value="MBS3652455.1"/>
    <property type="molecule type" value="Genomic_DNA"/>
</dbReference>
<comment type="caution">
    <text evidence="1">The sequence shown here is derived from an EMBL/GenBank/DDBJ whole genome shotgun (WGS) entry which is preliminary data.</text>
</comment>
<dbReference type="RefSeq" id="WP_188258007.1">
    <property type="nucleotide sequence ID" value="NZ_JABVCF010000026.1"/>
</dbReference>
<organism evidence="1 2">
    <name type="scientific">Pseudaminobacter soli</name>
    <name type="common">ex Zhang et al. 2022</name>
    <dbReference type="NCBI Taxonomy" id="2831468"/>
    <lineage>
        <taxon>Bacteria</taxon>
        <taxon>Pseudomonadati</taxon>
        <taxon>Pseudomonadota</taxon>
        <taxon>Alphaproteobacteria</taxon>
        <taxon>Hyphomicrobiales</taxon>
        <taxon>Phyllobacteriaceae</taxon>
        <taxon>Pseudaminobacter</taxon>
    </lineage>
</organism>
<accession>A0A942E8N3</accession>
<reference evidence="1" key="1">
    <citation type="submission" date="2021-04" db="EMBL/GenBank/DDBJ databases">
        <title>Pseudaminobacter soli sp. nov., isolated from paddy soil contaminated by heavy metals.</title>
        <authorList>
            <person name="Zhang K."/>
        </authorList>
    </citation>
    <scope>NUCLEOTIDE SEQUENCE</scope>
    <source>
        <strain evidence="1">19-2017</strain>
    </source>
</reference>
<dbReference type="AlphaFoldDB" id="A0A942E8N3"/>
<evidence type="ECO:0000313" key="1">
    <source>
        <dbReference type="EMBL" id="MBS3652455.1"/>
    </source>
</evidence>
<protein>
    <recommendedName>
        <fullName evidence="3">DUF2283 domain-containing protein</fullName>
    </recommendedName>
</protein>
<evidence type="ECO:0008006" key="3">
    <source>
        <dbReference type="Google" id="ProtNLM"/>
    </source>
</evidence>
<name>A0A942E8N3_9HYPH</name>
<keyword evidence="2" id="KW-1185">Reference proteome</keyword>
<proteinExistence type="predicted"/>
<gene>
    <name evidence="1" type="ORF">KEU06_28110</name>
</gene>